<evidence type="ECO:0000313" key="2">
    <source>
        <dbReference type="EMBL" id="MFC7373423.1"/>
    </source>
</evidence>
<feature type="transmembrane region" description="Helical" evidence="1">
    <location>
        <begin position="43"/>
        <end position="61"/>
    </location>
</feature>
<feature type="transmembrane region" description="Helical" evidence="1">
    <location>
        <begin position="6"/>
        <end position="31"/>
    </location>
</feature>
<evidence type="ECO:0000256" key="1">
    <source>
        <dbReference type="SAM" id="Phobius"/>
    </source>
</evidence>
<evidence type="ECO:0000313" key="3">
    <source>
        <dbReference type="Proteomes" id="UP001596549"/>
    </source>
</evidence>
<accession>A0ABW2NVX2</accession>
<dbReference type="RefSeq" id="WP_379751348.1">
    <property type="nucleotide sequence ID" value="NZ_JBHTCP010000052.1"/>
</dbReference>
<reference evidence="3" key="1">
    <citation type="journal article" date="2019" name="Int. J. Syst. Evol. Microbiol.">
        <title>The Global Catalogue of Microorganisms (GCM) 10K type strain sequencing project: providing services to taxonomists for standard genome sequencing and annotation.</title>
        <authorList>
            <consortium name="The Broad Institute Genomics Platform"/>
            <consortium name="The Broad Institute Genome Sequencing Center for Infectious Disease"/>
            <person name="Wu L."/>
            <person name="Ma J."/>
        </authorList>
    </citation>
    <scope>NUCLEOTIDE SEQUENCE [LARGE SCALE GENOMIC DNA]</scope>
    <source>
        <strain evidence="3">NBRC 106396</strain>
    </source>
</reference>
<name>A0ABW2NVX2_9BACL</name>
<dbReference type="EMBL" id="JBHTCP010000052">
    <property type="protein sequence ID" value="MFC7373423.1"/>
    <property type="molecule type" value="Genomic_DNA"/>
</dbReference>
<keyword evidence="3" id="KW-1185">Reference proteome</keyword>
<sequence>MHFLGTVIIFFMICSVSNLLYSSLFILSNSLGKAPYQWIMKEIPALEMFIIPFFGVTYHFSNAVSRRFGWLTFRIFIMLYDAALILVIVLSAYLYRSIR</sequence>
<keyword evidence="1" id="KW-1133">Transmembrane helix</keyword>
<proteinExistence type="predicted"/>
<protein>
    <submittedName>
        <fullName evidence="2">Uncharacterized protein</fullName>
    </submittedName>
</protein>
<dbReference type="Proteomes" id="UP001596549">
    <property type="component" value="Unassembled WGS sequence"/>
</dbReference>
<gene>
    <name evidence="2" type="ORF">ACFQPF_17420</name>
</gene>
<organism evidence="2 3">
    <name type="scientific">Fictibacillus iocasae</name>
    <dbReference type="NCBI Taxonomy" id="2715437"/>
    <lineage>
        <taxon>Bacteria</taxon>
        <taxon>Bacillati</taxon>
        <taxon>Bacillota</taxon>
        <taxon>Bacilli</taxon>
        <taxon>Bacillales</taxon>
        <taxon>Fictibacillaceae</taxon>
        <taxon>Fictibacillus</taxon>
    </lineage>
</organism>
<feature type="transmembrane region" description="Helical" evidence="1">
    <location>
        <begin position="73"/>
        <end position="95"/>
    </location>
</feature>
<keyword evidence="1" id="KW-0812">Transmembrane</keyword>
<comment type="caution">
    <text evidence="2">The sequence shown here is derived from an EMBL/GenBank/DDBJ whole genome shotgun (WGS) entry which is preliminary data.</text>
</comment>
<keyword evidence="1" id="KW-0472">Membrane</keyword>